<organism evidence="1 2">
    <name type="scientific">Blastochloris viridis</name>
    <name type="common">Rhodopseudomonas viridis</name>
    <dbReference type="NCBI Taxonomy" id="1079"/>
    <lineage>
        <taxon>Bacteria</taxon>
        <taxon>Pseudomonadati</taxon>
        <taxon>Pseudomonadota</taxon>
        <taxon>Alphaproteobacteria</taxon>
        <taxon>Hyphomicrobiales</taxon>
        <taxon>Blastochloridaceae</taxon>
        <taxon>Blastochloris</taxon>
    </lineage>
</organism>
<reference evidence="1 2" key="1">
    <citation type="journal article" date="2017" name="Nat. Commun.">
        <title>In situ click chemistry generation of cyclooxygenase-2 inhibitors.</title>
        <authorList>
            <person name="Bhardwaj A."/>
            <person name="Kaur J."/>
            <person name="Wuest M."/>
            <person name="Wuest F."/>
        </authorList>
    </citation>
    <scope>NUCLEOTIDE SEQUENCE [LARGE SCALE GENOMIC DNA]</scope>
    <source>
        <strain evidence="1">S2_018_000_R2_106</strain>
    </source>
</reference>
<evidence type="ECO:0000313" key="1">
    <source>
        <dbReference type="EMBL" id="TKW61144.1"/>
    </source>
</evidence>
<proteinExistence type="predicted"/>
<sequence length="135" mass="15723">MSNPVKQIKESRLQIRMAPADIEGLAAWMVEQNFNPRRDTSRFIRSLIRGRNKAIFFSDQSLETLKYNFTNFARVGGLLNQLVYNLNVSRLKFEEGEAQDVPVNRKELEKVCRDLHREVVEVKKLLLQMASQRVS</sequence>
<dbReference type="AlphaFoldDB" id="A0A6N4RDJ7"/>
<dbReference type="Proteomes" id="UP000320948">
    <property type="component" value="Unassembled WGS sequence"/>
</dbReference>
<comment type="caution">
    <text evidence="1">The sequence shown here is derived from an EMBL/GenBank/DDBJ whole genome shotgun (WGS) entry which is preliminary data.</text>
</comment>
<protein>
    <submittedName>
        <fullName evidence="1">Uncharacterized protein</fullName>
    </submittedName>
</protein>
<gene>
    <name evidence="1" type="ORF">DI628_00505</name>
</gene>
<accession>A0A6N4RDJ7</accession>
<evidence type="ECO:0000313" key="2">
    <source>
        <dbReference type="Proteomes" id="UP000320948"/>
    </source>
</evidence>
<name>A0A6N4RDJ7_BLAVI</name>
<dbReference type="EMBL" id="VAFM01000001">
    <property type="protein sequence ID" value="TKW61144.1"/>
    <property type="molecule type" value="Genomic_DNA"/>
</dbReference>